<reference evidence="7 8" key="1">
    <citation type="journal article" name="Sci. Rep.">
        <title>Telomere-to-telomere assembled and centromere annotated genomes of the two main subspecies of the button mushroom Agaricus bisporus reveal especially polymorphic chromosome ends.</title>
        <authorList>
            <person name="Sonnenberg A.S.M."/>
            <person name="Sedaghat-Telgerd N."/>
            <person name="Lavrijssen B."/>
            <person name="Ohm R.A."/>
            <person name="Hendrickx P.M."/>
            <person name="Scholtmeijer K."/>
            <person name="Baars J.J.P."/>
            <person name="van Peer A."/>
        </authorList>
    </citation>
    <scope>NUCLEOTIDE SEQUENCE [LARGE SCALE GENOMIC DNA]</scope>
    <source>
        <strain evidence="7 8">H119_p4</strain>
    </source>
</reference>
<dbReference type="GO" id="GO:0005576">
    <property type="term" value="C:extracellular region"/>
    <property type="evidence" value="ECO:0007669"/>
    <property type="project" value="UniProtKB-SubCell"/>
</dbReference>
<proteinExistence type="predicted"/>
<dbReference type="Pfam" id="PF05730">
    <property type="entry name" value="CFEM"/>
    <property type="match status" value="1"/>
</dbReference>
<comment type="subcellular location">
    <subcellularLocation>
        <location evidence="1">Secreted</location>
    </subcellularLocation>
</comment>
<keyword evidence="2" id="KW-0964">Secreted</keyword>
<dbReference type="Proteomes" id="UP000629468">
    <property type="component" value="Unassembled WGS sequence"/>
</dbReference>
<dbReference type="InterPro" id="IPR008427">
    <property type="entry name" value="Extracellular_membr_CFEM_dom"/>
</dbReference>
<keyword evidence="3 5" id="KW-0732">Signal</keyword>
<evidence type="ECO:0000256" key="4">
    <source>
        <dbReference type="ARBA" id="ARBA00023157"/>
    </source>
</evidence>
<gene>
    <name evidence="7" type="ORF">Agabi119p4_9027</name>
</gene>
<organism evidence="7 8">
    <name type="scientific">Agaricus bisporus var. burnettii</name>
    <dbReference type="NCBI Taxonomy" id="192524"/>
    <lineage>
        <taxon>Eukaryota</taxon>
        <taxon>Fungi</taxon>
        <taxon>Dikarya</taxon>
        <taxon>Basidiomycota</taxon>
        <taxon>Agaricomycotina</taxon>
        <taxon>Agaricomycetes</taxon>
        <taxon>Agaricomycetidae</taxon>
        <taxon>Agaricales</taxon>
        <taxon>Agaricineae</taxon>
        <taxon>Agaricaceae</taxon>
        <taxon>Agaricus</taxon>
    </lineage>
</organism>
<keyword evidence="4" id="KW-1015">Disulfide bond</keyword>
<evidence type="ECO:0000256" key="1">
    <source>
        <dbReference type="ARBA" id="ARBA00004613"/>
    </source>
</evidence>
<dbReference type="PROSITE" id="PS52012">
    <property type="entry name" value="CFEM"/>
    <property type="match status" value="1"/>
</dbReference>
<evidence type="ECO:0000256" key="5">
    <source>
        <dbReference type="SAM" id="SignalP"/>
    </source>
</evidence>
<name>A0A8H7C4C6_AGABI</name>
<evidence type="ECO:0000259" key="6">
    <source>
        <dbReference type="PROSITE" id="PS52012"/>
    </source>
</evidence>
<sequence length="114" mass="11915">MRLSFALAAAALASTVSASLVARQASLPACALVCIKQADSGDCKATDNVCLCNKERFLVSFIRCINLFCQGGDIETALNAGNQLCAAITGTIHDRFNIPYMLGLVGSQGDQGDN</sequence>
<dbReference type="SMART" id="SM00747">
    <property type="entry name" value="CFEM"/>
    <property type="match status" value="1"/>
</dbReference>
<comment type="caution">
    <text evidence="7">The sequence shown here is derived from an EMBL/GenBank/DDBJ whole genome shotgun (WGS) entry which is preliminary data.</text>
</comment>
<dbReference type="EMBL" id="JABXXO010000012">
    <property type="protein sequence ID" value="KAF7762434.1"/>
    <property type="molecule type" value="Genomic_DNA"/>
</dbReference>
<evidence type="ECO:0000313" key="8">
    <source>
        <dbReference type="Proteomes" id="UP000629468"/>
    </source>
</evidence>
<accession>A0A8H7C4C6</accession>
<protein>
    <recommendedName>
        <fullName evidence="6">CFEM domain-containing protein</fullName>
    </recommendedName>
</protein>
<dbReference type="AlphaFoldDB" id="A0A8H7C4C6"/>
<feature type="domain" description="CFEM" evidence="6">
    <location>
        <begin position="4"/>
        <end position="113"/>
    </location>
</feature>
<evidence type="ECO:0000256" key="3">
    <source>
        <dbReference type="ARBA" id="ARBA00022729"/>
    </source>
</evidence>
<evidence type="ECO:0000313" key="7">
    <source>
        <dbReference type="EMBL" id="KAF7762434.1"/>
    </source>
</evidence>
<feature type="signal peptide" evidence="5">
    <location>
        <begin position="1"/>
        <end position="18"/>
    </location>
</feature>
<feature type="chain" id="PRO_5034349793" description="CFEM domain-containing protein" evidence="5">
    <location>
        <begin position="19"/>
        <end position="114"/>
    </location>
</feature>
<evidence type="ECO:0000256" key="2">
    <source>
        <dbReference type="ARBA" id="ARBA00022525"/>
    </source>
</evidence>